<proteinExistence type="inferred from homology"/>
<dbReference type="PIRSF" id="PIRSF000126">
    <property type="entry name" value="11-beta-HSD1"/>
    <property type="match status" value="1"/>
</dbReference>
<evidence type="ECO:0000256" key="3">
    <source>
        <dbReference type="RuleBase" id="RU000363"/>
    </source>
</evidence>
<evidence type="ECO:0008006" key="6">
    <source>
        <dbReference type="Google" id="ProtNLM"/>
    </source>
</evidence>
<name>A0A212U4X6_9MICO</name>
<sequence length="271" mass="28738">MTDAPDSARPTALVTGASSGIGAEYARQLAARGYGLVLVARDVQRLEALAVHLGSRHGVPVEVLPADLSDRAQVERVAERLCQAENPVDLLVNNAGYGLGTTFLEADLAAEEDSLAVMVRAVMVLCQAAARSMRERGHGAIVNISSVASLLPYSTYGAHKAWVARFSEGLEVELQGTGVTVQAALPGLTRTEFHERSGQEIDALPGALWLTPQQVVAESLAGLERGEGRCVPGRLYRVATALLPRLPRRLVMAGFAAAEARGASGRRRLEP</sequence>
<dbReference type="RefSeq" id="WP_088818894.1">
    <property type="nucleotide sequence ID" value="NZ_FYEZ01000003.1"/>
</dbReference>
<reference evidence="4 5" key="1">
    <citation type="submission" date="2017-06" db="EMBL/GenBank/DDBJ databases">
        <authorList>
            <person name="Kim H.J."/>
            <person name="Triplett B.A."/>
        </authorList>
    </citation>
    <scope>NUCLEOTIDE SEQUENCE [LARGE SCALE GENOMIC DNA]</scope>
    <source>
        <strain evidence="4 5">DSM 22179</strain>
    </source>
</reference>
<organism evidence="4 5">
    <name type="scientific">Kytococcus aerolatus</name>
    <dbReference type="NCBI Taxonomy" id="592308"/>
    <lineage>
        <taxon>Bacteria</taxon>
        <taxon>Bacillati</taxon>
        <taxon>Actinomycetota</taxon>
        <taxon>Actinomycetes</taxon>
        <taxon>Micrococcales</taxon>
        <taxon>Kytococcaceae</taxon>
        <taxon>Kytococcus</taxon>
    </lineage>
</organism>
<dbReference type="AlphaFoldDB" id="A0A212U4X6"/>
<keyword evidence="2" id="KW-0560">Oxidoreductase</keyword>
<dbReference type="GO" id="GO:0016491">
    <property type="term" value="F:oxidoreductase activity"/>
    <property type="evidence" value="ECO:0007669"/>
    <property type="project" value="UniProtKB-KW"/>
</dbReference>
<evidence type="ECO:0000313" key="4">
    <source>
        <dbReference type="EMBL" id="SNC73312.1"/>
    </source>
</evidence>
<protein>
    <recommendedName>
        <fullName evidence="6">Short-chain dehydrogenase</fullName>
    </recommendedName>
</protein>
<dbReference type="Proteomes" id="UP000198122">
    <property type="component" value="Unassembled WGS sequence"/>
</dbReference>
<dbReference type="InterPro" id="IPR036291">
    <property type="entry name" value="NAD(P)-bd_dom_sf"/>
</dbReference>
<dbReference type="OrthoDB" id="9797538at2"/>
<comment type="similarity">
    <text evidence="1 3">Belongs to the short-chain dehydrogenases/reductases (SDR) family.</text>
</comment>
<dbReference type="PRINTS" id="PR00081">
    <property type="entry name" value="GDHRDH"/>
</dbReference>
<evidence type="ECO:0000256" key="1">
    <source>
        <dbReference type="ARBA" id="ARBA00006484"/>
    </source>
</evidence>
<keyword evidence="5" id="KW-1185">Reference proteome</keyword>
<evidence type="ECO:0000313" key="5">
    <source>
        <dbReference type="Proteomes" id="UP000198122"/>
    </source>
</evidence>
<dbReference type="CDD" id="cd05233">
    <property type="entry name" value="SDR_c"/>
    <property type="match status" value="1"/>
</dbReference>
<accession>A0A212U4X6</accession>
<dbReference type="PRINTS" id="PR00080">
    <property type="entry name" value="SDRFAMILY"/>
</dbReference>
<gene>
    <name evidence="4" type="ORF">SAMN05445756_1901</name>
</gene>
<dbReference type="Pfam" id="PF00106">
    <property type="entry name" value="adh_short"/>
    <property type="match status" value="1"/>
</dbReference>
<dbReference type="GO" id="GO:0016020">
    <property type="term" value="C:membrane"/>
    <property type="evidence" value="ECO:0007669"/>
    <property type="project" value="TreeGrafter"/>
</dbReference>
<dbReference type="SUPFAM" id="SSF51735">
    <property type="entry name" value="NAD(P)-binding Rossmann-fold domains"/>
    <property type="match status" value="1"/>
</dbReference>
<dbReference type="EMBL" id="FYEZ01000003">
    <property type="protein sequence ID" value="SNC73312.1"/>
    <property type="molecule type" value="Genomic_DNA"/>
</dbReference>
<dbReference type="InterPro" id="IPR002347">
    <property type="entry name" value="SDR_fam"/>
</dbReference>
<dbReference type="PANTHER" id="PTHR44196:SF2">
    <property type="entry name" value="SHORT-CHAIN DEHYDROGENASE-RELATED"/>
    <property type="match status" value="1"/>
</dbReference>
<evidence type="ECO:0000256" key="2">
    <source>
        <dbReference type="ARBA" id="ARBA00023002"/>
    </source>
</evidence>
<dbReference type="PANTHER" id="PTHR44196">
    <property type="entry name" value="DEHYDROGENASE/REDUCTASE SDR FAMILY MEMBER 7B"/>
    <property type="match status" value="1"/>
</dbReference>
<dbReference type="Gene3D" id="3.40.50.720">
    <property type="entry name" value="NAD(P)-binding Rossmann-like Domain"/>
    <property type="match status" value="1"/>
</dbReference>